<keyword evidence="4 6" id="KW-0808">Transferase</keyword>
<dbReference type="InterPro" id="IPR015422">
    <property type="entry name" value="PyrdxlP-dep_Trfase_small"/>
</dbReference>
<evidence type="ECO:0000256" key="1">
    <source>
        <dbReference type="ARBA" id="ARBA00001933"/>
    </source>
</evidence>
<evidence type="ECO:0000256" key="4">
    <source>
        <dbReference type="ARBA" id="ARBA00022679"/>
    </source>
</evidence>
<feature type="domain" description="Aminotransferase class I/classII large" evidence="8">
    <location>
        <begin position="35"/>
        <end position="390"/>
    </location>
</feature>
<evidence type="ECO:0000313" key="10">
    <source>
        <dbReference type="Proteomes" id="UP000286746"/>
    </source>
</evidence>
<evidence type="ECO:0000256" key="6">
    <source>
        <dbReference type="RuleBase" id="RU000481"/>
    </source>
</evidence>
<keyword evidence="3 6" id="KW-0032">Aminotransferase</keyword>
<dbReference type="Proteomes" id="UP000286746">
    <property type="component" value="Unassembled WGS sequence"/>
</dbReference>
<dbReference type="InterPro" id="IPR004838">
    <property type="entry name" value="NHTrfase_class1_PyrdxlP-BS"/>
</dbReference>
<name>A0A401WGA4_STREY</name>
<dbReference type="GO" id="GO:0006520">
    <property type="term" value="P:amino acid metabolic process"/>
    <property type="evidence" value="ECO:0007669"/>
    <property type="project" value="InterPro"/>
</dbReference>
<dbReference type="InterPro" id="IPR050596">
    <property type="entry name" value="AspAT/PAT-like"/>
</dbReference>
<dbReference type="PANTHER" id="PTHR46383">
    <property type="entry name" value="ASPARTATE AMINOTRANSFERASE"/>
    <property type="match status" value="1"/>
</dbReference>
<dbReference type="PANTHER" id="PTHR46383:SF1">
    <property type="entry name" value="ASPARTATE AMINOTRANSFERASE"/>
    <property type="match status" value="1"/>
</dbReference>
<gene>
    <name evidence="9" type="ORF">GKJPGBOP_08138</name>
</gene>
<evidence type="ECO:0000256" key="3">
    <source>
        <dbReference type="ARBA" id="ARBA00022576"/>
    </source>
</evidence>
<dbReference type="InterPro" id="IPR015424">
    <property type="entry name" value="PyrdxlP-dep_Trfase"/>
</dbReference>
<dbReference type="Gene3D" id="3.40.640.10">
    <property type="entry name" value="Type I PLP-dependent aspartate aminotransferase-like (Major domain)"/>
    <property type="match status" value="1"/>
</dbReference>
<feature type="region of interest" description="Disordered" evidence="7">
    <location>
        <begin position="401"/>
        <end position="468"/>
    </location>
</feature>
<dbReference type="PRINTS" id="PR00753">
    <property type="entry name" value="ACCSYNTHASE"/>
</dbReference>
<keyword evidence="10" id="KW-1185">Reference proteome</keyword>
<evidence type="ECO:0000256" key="5">
    <source>
        <dbReference type="ARBA" id="ARBA00022898"/>
    </source>
</evidence>
<dbReference type="InterPro" id="IPR004839">
    <property type="entry name" value="Aminotransferase_I/II_large"/>
</dbReference>
<dbReference type="CDD" id="cd00609">
    <property type="entry name" value="AAT_like"/>
    <property type="match status" value="1"/>
</dbReference>
<comment type="similarity">
    <text evidence="2 6">Belongs to the class-I pyridoxal-phosphate-dependent aminotransferase family.</text>
</comment>
<sequence>MALSDAPRPMFDDAQVRPGLLRRRSPLRWGAHPPDVIPLTAAEPDFPGPPVVTDAIVSAVADGYFPYASATECGELQEAFSDVAETRYGIGGHPDRVVPAPGTAAALWGVVHLLCGKGDECIVLDPVDLLFGQAVDAAGARRVYCPMDKSTGSLDPDRLASLITPRTALICLCNPHNPLGTVFTEPTLRAVAETAGARRIPILCDEVWSEIVYPPGRHLSLASLDTADSRRVYTVTGLSKTFALPGLRAGFVIAPTRRAADALRLTFQRLGATYSMTPLAQAGALAALRHGWPWKDAFLEHLQGIRDYSVDRLNAVPGISCGRPEGTYVLFPDVSATGMTSRAMGEFLLSRARVAVVPGTPEWFGPAAEGNVRISYATSRAVMEEALRRIARAVEEHVTGGPVPLQATGTQRKSAPALPRGSQPRNHAFKEFHHPVRLLRAATGKGTTDDSGTAGSAAGGTPPSGPLP</sequence>
<reference evidence="9 10" key="1">
    <citation type="submission" date="2018-11" db="EMBL/GenBank/DDBJ databases">
        <title>Whole genome sequence of Streptomyces paromomycinus NBRC 15454(T).</title>
        <authorList>
            <person name="Komaki H."/>
            <person name="Tamura T."/>
        </authorList>
    </citation>
    <scope>NUCLEOTIDE SEQUENCE [LARGE SCALE GENOMIC DNA]</scope>
    <source>
        <strain evidence="9 10">NBRC 15454</strain>
    </source>
</reference>
<organism evidence="9 10">
    <name type="scientific">Streptomyces paromomycinus</name>
    <name type="common">Streptomyces rimosus subsp. paromomycinus</name>
    <dbReference type="NCBI Taxonomy" id="92743"/>
    <lineage>
        <taxon>Bacteria</taxon>
        <taxon>Bacillati</taxon>
        <taxon>Actinomycetota</taxon>
        <taxon>Actinomycetes</taxon>
        <taxon>Kitasatosporales</taxon>
        <taxon>Streptomycetaceae</taxon>
        <taxon>Streptomyces</taxon>
    </lineage>
</organism>
<dbReference type="GO" id="GO:0008483">
    <property type="term" value="F:transaminase activity"/>
    <property type="evidence" value="ECO:0007669"/>
    <property type="project" value="UniProtKB-KW"/>
</dbReference>
<dbReference type="EC" id="2.6.1.-" evidence="6"/>
<dbReference type="InterPro" id="IPR015421">
    <property type="entry name" value="PyrdxlP-dep_Trfase_major"/>
</dbReference>
<evidence type="ECO:0000259" key="8">
    <source>
        <dbReference type="Pfam" id="PF00155"/>
    </source>
</evidence>
<dbReference type="GO" id="GO:0030170">
    <property type="term" value="F:pyridoxal phosphate binding"/>
    <property type="evidence" value="ECO:0007669"/>
    <property type="project" value="InterPro"/>
</dbReference>
<evidence type="ECO:0000256" key="2">
    <source>
        <dbReference type="ARBA" id="ARBA00007441"/>
    </source>
</evidence>
<dbReference type="SUPFAM" id="SSF53383">
    <property type="entry name" value="PLP-dependent transferases"/>
    <property type="match status" value="1"/>
</dbReference>
<accession>A0A401WGA4</accession>
<comment type="caution">
    <text evidence="9">The sequence shown here is derived from an EMBL/GenBank/DDBJ whole genome shotgun (WGS) entry which is preliminary data.</text>
</comment>
<protein>
    <recommendedName>
        <fullName evidence="6">Aminotransferase</fullName>
        <ecNumber evidence="6">2.6.1.-</ecNumber>
    </recommendedName>
</protein>
<dbReference type="AlphaFoldDB" id="A0A401WGA4"/>
<dbReference type="Pfam" id="PF00155">
    <property type="entry name" value="Aminotran_1_2"/>
    <property type="match status" value="1"/>
</dbReference>
<dbReference type="Gene3D" id="3.90.1150.10">
    <property type="entry name" value="Aspartate Aminotransferase, domain 1"/>
    <property type="match status" value="1"/>
</dbReference>
<dbReference type="PROSITE" id="PS00105">
    <property type="entry name" value="AA_TRANSFER_CLASS_1"/>
    <property type="match status" value="1"/>
</dbReference>
<evidence type="ECO:0000256" key="7">
    <source>
        <dbReference type="SAM" id="MobiDB-lite"/>
    </source>
</evidence>
<evidence type="ECO:0000313" key="9">
    <source>
        <dbReference type="EMBL" id="GCD48341.1"/>
    </source>
</evidence>
<proteinExistence type="inferred from homology"/>
<comment type="cofactor">
    <cofactor evidence="1 6">
        <name>pyridoxal 5'-phosphate</name>
        <dbReference type="ChEBI" id="CHEBI:597326"/>
    </cofactor>
</comment>
<feature type="compositionally biased region" description="Low complexity" evidence="7">
    <location>
        <begin position="441"/>
        <end position="461"/>
    </location>
</feature>
<keyword evidence="5" id="KW-0663">Pyridoxal phosphate</keyword>
<dbReference type="EMBL" id="BHZD01000001">
    <property type="protein sequence ID" value="GCD48341.1"/>
    <property type="molecule type" value="Genomic_DNA"/>
</dbReference>